<dbReference type="AlphaFoldDB" id="A0A9R1UXJ6"/>
<proteinExistence type="predicted"/>
<sequence>MPEYAKFLKDLLTNRKKIWEVSRVVLNETCSSANVNMLPKKMGDSGSLTLPCQFKNLATSHALADSGASVNLMPYSFFKKLDLPEPIPIHMDIHLANKMVTFPRGICADLLVKIDKFVFPIDFIVLDMEEDEQVPIIIERPFLSTA</sequence>
<keyword evidence="2" id="KW-1185">Reference proteome</keyword>
<dbReference type="InterPro" id="IPR001969">
    <property type="entry name" value="Aspartic_peptidase_AS"/>
</dbReference>
<dbReference type="PANTHER" id="PTHR33067:SF35">
    <property type="entry name" value="ASPARTIC PEPTIDASE DDI1-TYPE DOMAIN-CONTAINING PROTEIN"/>
    <property type="match status" value="1"/>
</dbReference>
<dbReference type="OrthoDB" id="778454at2759"/>
<gene>
    <name evidence="1" type="ORF">LSAT_V11C800437980</name>
</gene>
<organism evidence="1 2">
    <name type="scientific">Lactuca sativa</name>
    <name type="common">Garden lettuce</name>
    <dbReference type="NCBI Taxonomy" id="4236"/>
    <lineage>
        <taxon>Eukaryota</taxon>
        <taxon>Viridiplantae</taxon>
        <taxon>Streptophyta</taxon>
        <taxon>Embryophyta</taxon>
        <taxon>Tracheophyta</taxon>
        <taxon>Spermatophyta</taxon>
        <taxon>Magnoliopsida</taxon>
        <taxon>eudicotyledons</taxon>
        <taxon>Gunneridae</taxon>
        <taxon>Pentapetalae</taxon>
        <taxon>asterids</taxon>
        <taxon>campanulids</taxon>
        <taxon>Asterales</taxon>
        <taxon>Asteraceae</taxon>
        <taxon>Cichorioideae</taxon>
        <taxon>Cichorieae</taxon>
        <taxon>Lactucinae</taxon>
        <taxon>Lactuca</taxon>
    </lineage>
</organism>
<comment type="caution">
    <text evidence="1">The sequence shown here is derived from an EMBL/GenBank/DDBJ whole genome shotgun (WGS) entry which is preliminary data.</text>
</comment>
<accession>A0A9R1UXJ6</accession>
<dbReference type="PANTHER" id="PTHR33067">
    <property type="entry name" value="RNA-DIRECTED DNA POLYMERASE-RELATED"/>
    <property type="match status" value="1"/>
</dbReference>
<reference evidence="1 2" key="1">
    <citation type="journal article" date="2017" name="Nat. Commun.">
        <title>Genome assembly with in vitro proximity ligation data and whole-genome triplication in lettuce.</title>
        <authorList>
            <person name="Reyes-Chin-Wo S."/>
            <person name="Wang Z."/>
            <person name="Yang X."/>
            <person name="Kozik A."/>
            <person name="Arikit S."/>
            <person name="Song C."/>
            <person name="Xia L."/>
            <person name="Froenicke L."/>
            <person name="Lavelle D.O."/>
            <person name="Truco M.J."/>
            <person name="Xia R."/>
            <person name="Zhu S."/>
            <person name="Xu C."/>
            <person name="Xu H."/>
            <person name="Xu X."/>
            <person name="Cox K."/>
            <person name="Korf I."/>
            <person name="Meyers B.C."/>
            <person name="Michelmore R.W."/>
        </authorList>
    </citation>
    <scope>NUCLEOTIDE SEQUENCE [LARGE SCALE GENOMIC DNA]</scope>
    <source>
        <strain evidence="2">cv. Salinas</strain>
        <tissue evidence="1">Seedlings</tissue>
    </source>
</reference>
<dbReference type="GO" id="GO:0006508">
    <property type="term" value="P:proteolysis"/>
    <property type="evidence" value="ECO:0007669"/>
    <property type="project" value="InterPro"/>
</dbReference>
<evidence type="ECO:0000313" key="2">
    <source>
        <dbReference type="Proteomes" id="UP000235145"/>
    </source>
</evidence>
<evidence type="ECO:0008006" key="3">
    <source>
        <dbReference type="Google" id="ProtNLM"/>
    </source>
</evidence>
<protein>
    <recommendedName>
        <fullName evidence="3">Aspartic peptidase DDI1-type domain-containing protein</fullName>
    </recommendedName>
</protein>
<evidence type="ECO:0000313" key="1">
    <source>
        <dbReference type="EMBL" id="KAJ0194546.1"/>
    </source>
</evidence>
<dbReference type="Gene3D" id="2.40.70.10">
    <property type="entry name" value="Acid Proteases"/>
    <property type="match status" value="1"/>
</dbReference>
<dbReference type="EMBL" id="NBSK02000008">
    <property type="protein sequence ID" value="KAJ0194546.1"/>
    <property type="molecule type" value="Genomic_DNA"/>
</dbReference>
<dbReference type="Proteomes" id="UP000235145">
    <property type="component" value="Unassembled WGS sequence"/>
</dbReference>
<dbReference type="InterPro" id="IPR021109">
    <property type="entry name" value="Peptidase_aspartic_dom_sf"/>
</dbReference>
<name>A0A9R1UXJ6_LACSA</name>
<dbReference type="CDD" id="cd00303">
    <property type="entry name" value="retropepsin_like"/>
    <property type="match status" value="1"/>
</dbReference>
<dbReference type="PROSITE" id="PS00141">
    <property type="entry name" value="ASP_PROTEASE"/>
    <property type="match status" value="1"/>
</dbReference>
<dbReference type="GO" id="GO:0004190">
    <property type="term" value="F:aspartic-type endopeptidase activity"/>
    <property type="evidence" value="ECO:0007669"/>
    <property type="project" value="InterPro"/>
</dbReference>